<evidence type="ECO:0000313" key="4">
    <source>
        <dbReference type="EMBL" id="MEB3102696.1"/>
    </source>
</evidence>
<keyword evidence="2" id="KW-0285">Flavoprotein</keyword>
<dbReference type="Gene3D" id="3.50.50.60">
    <property type="entry name" value="FAD/NAD(P)-binding domain"/>
    <property type="match status" value="2"/>
</dbReference>
<dbReference type="Pfam" id="PF13738">
    <property type="entry name" value="Pyr_redox_3"/>
    <property type="match status" value="1"/>
</dbReference>
<dbReference type="InterPro" id="IPR050097">
    <property type="entry name" value="Ferredoxin-NADP_redctase_2"/>
</dbReference>
<evidence type="ECO:0000256" key="1">
    <source>
        <dbReference type="ARBA" id="ARBA00001974"/>
    </source>
</evidence>
<dbReference type="SUPFAM" id="SSF51905">
    <property type="entry name" value="FAD/NAD(P)-binding domain"/>
    <property type="match status" value="1"/>
</dbReference>
<dbReference type="Proteomes" id="UP001310386">
    <property type="component" value="Unassembled WGS sequence"/>
</dbReference>
<accession>A0ABU5ZN26</accession>
<gene>
    <name evidence="4" type="ORF">VF724_13575</name>
</gene>
<reference evidence="4" key="1">
    <citation type="submission" date="2023-12" db="EMBL/GenBank/DDBJ databases">
        <title>Fervidustalea candida gen. nov., sp. nov., a novel member of the family Paenibacillaceae isolated from a geothermal area.</title>
        <authorList>
            <person name="Li W.-J."/>
            <person name="Jiao J.-Y."/>
            <person name="Chen Y."/>
        </authorList>
    </citation>
    <scope>NUCLEOTIDE SEQUENCE</scope>
    <source>
        <strain evidence="4">SYSU GA230002</strain>
    </source>
</reference>
<evidence type="ECO:0000256" key="2">
    <source>
        <dbReference type="ARBA" id="ARBA00022630"/>
    </source>
</evidence>
<sequence length="324" mass="35887">MEEVIIVGAGPCGLSAAAELKKRNIDPLIIEKGCVVNSIYNYPTFMQFFSTPELLEIGEVPFVITGDKPTRQEALVYYRTVAQRKKLRIHTYEAVQSVYRQGELFRVETTDRSGRTKRYQAKFVIIATGYFDNPNVLDAAGAELPKVIGQYKDAHPYSGTKVAVVGGNNSAVDAAMDLEKAGADVTVIYRGNGYSPKIKPWVLPLFESLVNKGRIKMHAQTVIEEIREDSILINTKGERQELENDYVFTLIGYRPDHRMLKQIGVGVREDTGAPVFDEATYETNLHNLFIAGVIAAGKDANSIFIENGKLHGAVIAEEIVSRAT</sequence>
<organism evidence="4 5">
    <name type="scientific">Ferviditalea candida</name>
    <dbReference type="NCBI Taxonomy" id="3108399"/>
    <lineage>
        <taxon>Bacteria</taxon>
        <taxon>Bacillati</taxon>
        <taxon>Bacillota</taxon>
        <taxon>Bacilli</taxon>
        <taxon>Bacillales</taxon>
        <taxon>Paenibacillaceae</taxon>
        <taxon>Ferviditalea</taxon>
    </lineage>
</organism>
<dbReference type="InterPro" id="IPR023856">
    <property type="entry name" value="Bdr"/>
</dbReference>
<comment type="caution">
    <text evidence="4">The sequence shown here is derived from an EMBL/GenBank/DDBJ whole genome shotgun (WGS) entry which is preliminary data.</text>
</comment>
<comment type="cofactor">
    <cofactor evidence="1">
        <name>FAD</name>
        <dbReference type="ChEBI" id="CHEBI:57692"/>
    </cofactor>
</comment>
<dbReference type="InterPro" id="IPR036188">
    <property type="entry name" value="FAD/NAD-bd_sf"/>
</dbReference>
<protein>
    <submittedName>
        <fullName evidence="4">YpdA family putative bacillithiol disulfide reductase</fullName>
    </submittedName>
</protein>
<keyword evidence="3" id="KW-0560">Oxidoreductase</keyword>
<dbReference type="PRINTS" id="PR00469">
    <property type="entry name" value="PNDRDTASEII"/>
</dbReference>
<evidence type="ECO:0000256" key="3">
    <source>
        <dbReference type="ARBA" id="ARBA00023002"/>
    </source>
</evidence>
<dbReference type="EMBL" id="JAYJLD010000021">
    <property type="protein sequence ID" value="MEB3102696.1"/>
    <property type="molecule type" value="Genomic_DNA"/>
</dbReference>
<dbReference type="PRINTS" id="PR00368">
    <property type="entry name" value="FADPNR"/>
</dbReference>
<name>A0ABU5ZN26_9BACL</name>
<keyword evidence="5" id="KW-1185">Reference proteome</keyword>
<dbReference type="NCBIfam" id="TIGR04018">
    <property type="entry name" value="Bthiol_YpdA"/>
    <property type="match status" value="1"/>
</dbReference>
<evidence type="ECO:0000313" key="5">
    <source>
        <dbReference type="Proteomes" id="UP001310386"/>
    </source>
</evidence>
<dbReference type="RefSeq" id="WP_371754818.1">
    <property type="nucleotide sequence ID" value="NZ_JAYJLD010000021.1"/>
</dbReference>
<dbReference type="PANTHER" id="PTHR48105">
    <property type="entry name" value="THIOREDOXIN REDUCTASE 1-RELATED-RELATED"/>
    <property type="match status" value="1"/>
</dbReference>
<proteinExistence type="predicted"/>